<dbReference type="InterPro" id="IPR019087">
    <property type="entry name" value="Med15_N"/>
</dbReference>
<keyword evidence="2" id="KW-0805">Transcription regulation</keyword>
<evidence type="ECO:0000313" key="5">
    <source>
        <dbReference type="EMBL" id="CAH3120383.1"/>
    </source>
</evidence>
<evidence type="ECO:0000256" key="2">
    <source>
        <dbReference type="RuleBase" id="RU364148"/>
    </source>
</evidence>
<sequence length="437" mass="49517">MAEAGADEDHWRCTEFRLKVISQIEEAMKSSKDPNMFMKSPTEVENAVYNKSKRKFDYLFWTACVLVSIRNNLMTESTNSEQQRQKEAANTPPQIGMTARVRESSPGQLPMLHNQQIAEMLGSSLQEGDLNTTRVTDSVIKGDLHSREFHKKVNSQFSDVRRVSKKPDHSRKEANTLGSKFYSEAKSEVDGVTYTVRPLSFCPEAGLSESGALHTTSQRGEKPQVSVFPTAVNSDWHSSSFRQKIISRIAEVKSSLGGLSAGMKEPNQLENEVFCKVKTKKDYLVNIARVLASLKEVKLNATAQQNTRLPNLSPQHFKTQDIINIRVVQDTIQQVPKQHFSSTKLSTSSQLSHPSAAEKEHLTTTDDWRSLGFRQKIISRIAQEMKKSNDPKLFIKNPNDMERELYSRAKTRTEYLKHFSRLIISIRKPRSASTVQL</sequence>
<name>A0ABN8NTG6_9CNID</name>
<evidence type="ECO:0000256" key="1">
    <source>
        <dbReference type="ARBA" id="ARBA00023242"/>
    </source>
</evidence>
<reference evidence="5 6" key="1">
    <citation type="submission" date="2022-05" db="EMBL/GenBank/DDBJ databases">
        <authorList>
            <consortium name="Genoscope - CEA"/>
            <person name="William W."/>
        </authorList>
    </citation>
    <scope>NUCLEOTIDE SEQUENCE [LARGE SCALE GENOMIC DNA]</scope>
</reference>
<comment type="subunit">
    <text evidence="2">Component of the Mediator complex.</text>
</comment>
<feature type="compositionally biased region" description="Low complexity" evidence="3">
    <location>
        <begin position="341"/>
        <end position="352"/>
    </location>
</feature>
<dbReference type="Proteomes" id="UP001159405">
    <property type="component" value="Unassembled WGS sequence"/>
</dbReference>
<organism evidence="5 6">
    <name type="scientific">Porites lobata</name>
    <dbReference type="NCBI Taxonomy" id="104759"/>
    <lineage>
        <taxon>Eukaryota</taxon>
        <taxon>Metazoa</taxon>
        <taxon>Cnidaria</taxon>
        <taxon>Anthozoa</taxon>
        <taxon>Hexacorallia</taxon>
        <taxon>Scleractinia</taxon>
        <taxon>Fungiina</taxon>
        <taxon>Poritidae</taxon>
        <taxon>Porites</taxon>
    </lineage>
</organism>
<dbReference type="EMBL" id="CALNXK010000034">
    <property type="protein sequence ID" value="CAH3120383.1"/>
    <property type="molecule type" value="Genomic_DNA"/>
</dbReference>
<evidence type="ECO:0000313" key="6">
    <source>
        <dbReference type="Proteomes" id="UP001159405"/>
    </source>
</evidence>
<gene>
    <name evidence="2" type="primary">MED15</name>
    <name evidence="5" type="ORF">PLOB_00027878</name>
</gene>
<feature type="domain" description="Mediator of RNA polymerase II transcription subunit 15 N-terminal" evidence="4">
    <location>
        <begin position="8"/>
        <end position="72"/>
    </location>
</feature>
<feature type="region of interest" description="Disordered" evidence="3">
    <location>
        <begin position="339"/>
        <end position="363"/>
    </location>
</feature>
<feature type="domain" description="Mediator of RNA polymerase II transcription subunit 15 N-terminal" evidence="4">
    <location>
        <begin position="234"/>
        <end position="304"/>
    </location>
</feature>
<keyword evidence="2" id="KW-0804">Transcription</keyword>
<protein>
    <recommendedName>
        <fullName evidence="2">Mediator of RNA polymerase II transcription subunit 15</fullName>
    </recommendedName>
    <alternativeName>
        <fullName evidence="2">Mediator complex subunit 15</fullName>
    </alternativeName>
</protein>
<dbReference type="Gene3D" id="1.10.246.20">
    <property type="entry name" value="Coactivator CBP, KIX domain"/>
    <property type="match status" value="3"/>
</dbReference>
<comment type="similarity">
    <text evidence="2">Belongs to the Mediator complex subunit 15 family.</text>
</comment>
<dbReference type="Pfam" id="PF09606">
    <property type="entry name" value="Med15_N"/>
    <property type="match status" value="3"/>
</dbReference>
<comment type="caution">
    <text evidence="5">The sequence shown here is derived from an EMBL/GenBank/DDBJ whole genome shotgun (WGS) entry which is preliminary data.</text>
</comment>
<keyword evidence="6" id="KW-1185">Reference proteome</keyword>
<feature type="domain" description="Mediator of RNA polymerase II transcription subunit 15 N-terminal" evidence="4">
    <location>
        <begin position="365"/>
        <end position="433"/>
    </location>
</feature>
<comment type="function">
    <text evidence="2">Component of the Mediator complex, a coactivator involved in the regulated transcription of nearly all RNA polymerase II-dependent genes. Mediator functions as a bridge to convey information from gene-specific regulatory proteins to the basal RNA polymerase II transcription machinery. Mediator is recruited to promoters by direct interactions with regulatory proteins and serves as a scaffold for the assembly of a functional preinitiation complex with RNA polymerase II and the general transcription factors.</text>
</comment>
<comment type="subcellular location">
    <subcellularLocation>
        <location evidence="2">Nucleus</location>
    </subcellularLocation>
</comment>
<proteinExistence type="inferred from homology"/>
<evidence type="ECO:0000256" key="3">
    <source>
        <dbReference type="SAM" id="MobiDB-lite"/>
    </source>
</evidence>
<keyword evidence="1 2" id="KW-0539">Nucleus</keyword>
<keyword evidence="2" id="KW-0010">Activator</keyword>
<dbReference type="InterPro" id="IPR036529">
    <property type="entry name" value="KIX_dom_sf"/>
</dbReference>
<accession>A0ABN8NTG6</accession>
<evidence type="ECO:0000259" key="4">
    <source>
        <dbReference type="Pfam" id="PF09606"/>
    </source>
</evidence>